<accession>A0ACA9KAF1</accession>
<sequence>MNTLKKQENLRQNKIKRNKEPVDPTLGEVINERIKAQIGTYMRKNNITTTGDLER</sequence>
<name>A0ACA9KAF1_9GLOM</name>
<organism evidence="1 2">
    <name type="scientific">Cetraspora pellucida</name>
    <dbReference type="NCBI Taxonomy" id="1433469"/>
    <lineage>
        <taxon>Eukaryota</taxon>
        <taxon>Fungi</taxon>
        <taxon>Fungi incertae sedis</taxon>
        <taxon>Mucoromycota</taxon>
        <taxon>Glomeromycotina</taxon>
        <taxon>Glomeromycetes</taxon>
        <taxon>Diversisporales</taxon>
        <taxon>Gigasporaceae</taxon>
        <taxon>Cetraspora</taxon>
    </lineage>
</organism>
<dbReference type="EMBL" id="CAJVPW010000676">
    <property type="protein sequence ID" value="CAG8462292.1"/>
    <property type="molecule type" value="Genomic_DNA"/>
</dbReference>
<evidence type="ECO:0000313" key="1">
    <source>
        <dbReference type="EMBL" id="CAG8462292.1"/>
    </source>
</evidence>
<gene>
    <name evidence="1" type="ORF">SPELUC_LOCUS1315</name>
</gene>
<comment type="caution">
    <text evidence="1">The sequence shown here is derived from an EMBL/GenBank/DDBJ whole genome shotgun (WGS) entry which is preliminary data.</text>
</comment>
<protein>
    <submittedName>
        <fullName evidence="1">10919_t:CDS:1</fullName>
    </submittedName>
</protein>
<keyword evidence="2" id="KW-1185">Reference proteome</keyword>
<feature type="non-terminal residue" evidence="1">
    <location>
        <position position="55"/>
    </location>
</feature>
<evidence type="ECO:0000313" key="2">
    <source>
        <dbReference type="Proteomes" id="UP000789366"/>
    </source>
</evidence>
<reference evidence="1" key="1">
    <citation type="submission" date="2021-06" db="EMBL/GenBank/DDBJ databases">
        <authorList>
            <person name="Kallberg Y."/>
            <person name="Tangrot J."/>
            <person name="Rosling A."/>
        </authorList>
    </citation>
    <scope>NUCLEOTIDE SEQUENCE</scope>
    <source>
        <strain evidence="1">28 12/20/2015</strain>
    </source>
</reference>
<dbReference type="Proteomes" id="UP000789366">
    <property type="component" value="Unassembled WGS sequence"/>
</dbReference>
<proteinExistence type="predicted"/>